<comment type="subcellular location">
    <subcellularLocation>
        <location evidence="1">Membrane</location>
    </subcellularLocation>
</comment>
<proteinExistence type="predicted"/>
<sequence length="176" mass="20669">MIFYFFAIILYPCDGMQWNYTSNLCGFGDCYLLFDKVLGTFDWSFNNGLPMVVNALANIALIVRVVQQKRRFQHALTWRQHRRMTVQLLAISSLYIIAWAPSLIVGLVQILGYPTFLAQIQTDFFLDLIYIVCLFLPWVYLSLLPKLIRWIKELFRYGQRRNLVASIQTIQSETRL</sequence>
<dbReference type="Proteomes" id="UP000663836">
    <property type="component" value="Unassembled WGS sequence"/>
</dbReference>
<name>A0A815P628_9BILA</name>
<protein>
    <recommendedName>
        <fullName evidence="6">G-protein coupled receptors family 1 profile domain-containing protein</fullName>
    </recommendedName>
</protein>
<feature type="transmembrane region" description="Helical" evidence="5">
    <location>
        <begin position="124"/>
        <end position="144"/>
    </location>
</feature>
<evidence type="ECO:0000313" key="7">
    <source>
        <dbReference type="EMBL" id="CAF1444593.1"/>
    </source>
</evidence>
<dbReference type="AlphaFoldDB" id="A0A815P628"/>
<dbReference type="SUPFAM" id="SSF81321">
    <property type="entry name" value="Family A G protein-coupled receptor-like"/>
    <property type="match status" value="1"/>
</dbReference>
<dbReference type="EMBL" id="CAJNOT010004766">
    <property type="protein sequence ID" value="CAF1444593.1"/>
    <property type="molecule type" value="Genomic_DNA"/>
</dbReference>
<reference evidence="7" key="1">
    <citation type="submission" date="2021-02" db="EMBL/GenBank/DDBJ databases">
        <authorList>
            <person name="Nowell W R."/>
        </authorList>
    </citation>
    <scope>NUCLEOTIDE SEQUENCE</scope>
</reference>
<dbReference type="Gene3D" id="1.20.1070.10">
    <property type="entry name" value="Rhodopsin 7-helix transmembrane proteins"/>
    <property type="match status" value="1"/>
</dbReference>
<evidence type="ECO:0000313" key="8">
    <source>
        <dbReference type="EMBL" id="CAF4025260.1"/>
    </source>
</evidence>
<gene>
    <name evidence="8" type="ORF">JBS370_LOCUS27651</name>
    <name evidence="7" type="ORF">ZHD862_LOCUS34982</name>
</gene>
<feature type="transmembrane region" description="Helical" evidence="5">
    <location>
        <begin position="88"/>
        <end position="112"/>
    </location>
</feature>
<dbReference type="Proteomes" id="UP000663864">
    <property type="component" value="Unassembled WGS sequence"/>
</dbReference>
<dbReference type="EMBL" id="CAJOBD010005260">
    <property type="protein sequence ID" value="CAF4025260.1"/>
    <property type="molecule type" value="Genomic_DNA"/>
</dbReference>
<evidence type="ECO:0000256" key="4">
    <source>
        <dbReference type="ARBA" id="ARBA00023136"/>
    </source>
</evidence>
<organism evidence="7 9">
    <name type="scientific">Rotaria sordida</name>
    <dbReference type="NCBI Taxonomy" id="392033"/>
    <lineage>
        <taxon>Eukaryota</taxon>
        <taxon>Metazoa</taxon>
        <taxon>Spiralia</taxon>
        <taxon>Gnathifera</taxon>
        <taxon>Rotifera</taxon>
        <taxon>Eurotatoria</taxon>
        <taxon>Bdelloidea</taxon>
        <taxon>Philodinida</taxon>
        <taxon>Philodinidae</taxon>
        <taxon>Rotaria</taxon>
    </lineage>
</organism>
<accession>A0A815P628</accession>
<keyword evidence="3 5" id="KW-1133">Transmembrane helix</keyword>
<dbReference type="InterPro" id="IPR017452">
    <property type="entry name" value="GPCR_Rhodpsn_7TM"/>
</dbReference>
<keyword evidence="4 5" id="KW-0472">Membrane</keyword>
<dbReference type="GO" id="GO:0016020">
    <property type="term" value="C:membrane"/>
    <property type="evidence" value="ECO:0007669"/>
    <property type="project" value="UniProtKB-SubCell"/>
</dbReference>
<evidence type="ECO:0000256" key="5">
    <source>
        <dbReference type="SAM" id="Phobius"/>
    </source>
</evidence>
<evidence type="ECO:0000313" key="9">
    <source>
        <dbReference type="Proteomes" id="UP000663864"/>
    </source>
</evidence>
<keyword evidence="2 5" id="KW-0812">Transmembrane</keyword>
<evidence type="ECO:0000256" key="1">
    <source>
        <dbReference type="ARBA" id="ARBA00004370"/>
    </source>
</evidence>
<feature type="transmembrane region" description="Helical" evidence="5">
    <location>
        <begin position="48"/>
        <end position="67"/>
    </location>
</feature>
<comment type="caution">
    <text evidence="7">The sequence shown here is derived from an EMBL/GenBank/DDBJ whole genome shotgun (WGS) entry which is preliminary data.</text>
</comment>
<dbReference type="PROSITE" id="PS50262">
    <property type="entry name" value="G_PROTEIN_RECEP_F1_2"/>
    <property type="match status" value="1"/>
</dbReference>
<evidence type="ECO:0000256" key="2">
    <source>
        <dbReference type="ARBA" id="ARBA00022692"/>
    </source>
</evidence>
<feature type="domain" description="G-protein coupled receptors family 1 profile" evidence="6">
    <location>
        <begin position="1"/>
        <end position="140"/>
    </location>
</feature>
<evidence type="ECO:0000256" key="3">
    <source>
        <dbReference type="ARBA" id="ARBA00022989"/>
    </source>
</evidence>
<evidence type="ECO:0000259" key="6">
    <source>
        <dbReference type="PROSITE" id="PS50262"/>
    </source>
</evidence>